<evidence type="ECO:0000256" key="1">
    <source>
        <dbReference type="SAM" id="Phobius"/>
    </source>
</evidence>
<dbReference type="PANTHER" id="PTHR41152">
    <property type="entry name" value="AT26438P-RELATED"/>
    <property type="match status" value="1"/>
</dbReference>
<reference evidence="3 4" key="1">
    <citation type="submission" date="2024-02" db="EMBL/GenBank/DDBJ databases">
        <title>A chromosome-level genome assembly of Drosophila madeirensis, a fruit fly species endemic to Madeira island.</title>
        <authorList>
            <person name="Tomihara K."/>
            <person name="Llopart A."/>
            <person name="Yamamoto D."/>
        </authorList>
    </citation>
    <scope>NUCLEOTIDE SEQUENCE [LARGE SCALE GENOMIC DNA]</scope>
    <source>
        <strain evidence="3 4">RF1</strain>
    </source>
</reference>
<keyword evidence="4" id="KW-1185">Reference proteome</keyword>
<evidence type="ECO:0000259" key="2">
    <source>
        <dbReference type="Pfam" id="PF24985"/>
    </source>
</evidence>
<evidence type="ECO:0000313" key="3">
    <source>
        <dbReference type="EMBL" id="BFF90279.1"/>
    </source>
</evidence>
<protein>
    <recommendedName>
        <fullName evidence="2">DUF7775 domain-containing protein</fullName>
    </recommendedName>
</protein>
<dbReference type="EMBL" id="AP029263">
    <property type="protein sequence ID" value="BFF90279.1"/>
    <property type="molecule type" value="Genomic_DNA"/>
</dbReference>
<feature type="transmembrane region" description="Helical" evidence="1">
    <location>
        <begin position="55"/>
        <end position="75"/>
    </location>
</feature>
<feature type="transmembrane region" description="Helical" evidence="1">
    <location>
        <begin position="178"/>
        <end position="202"/>
    </location>
</feature>
<gene>
    <name evidence="3" type="ORF">DMAD_08832</name>
</gene>
<feature type="transmembrane region" description="Helical" evidence="1">
    <location>
        <begin position="95"/>
        <end position="115"/>
    </location>
</feature>
<dbReference type="Pfam" id="PF24985">
    <property type="entry name" value="DUF7775"/>
    <property type="match status" value="1"/>
</dbReference>
<keyword evidence="1" id="KW-1133">Transmembrane helix</keyword>
<organism evidence="3 4">
    <name type="scientific">Drosophila madeirensis</name>
    <name type="common">Fruit fly</name>
    <dbReference type="NCBI Taxonomy" id="30013"/>
    <lineage>
        <taxon>Eukaryota</taxon>
        <taxon>Metazoa</taxon>
        <taxon>Ecdysozoa</taxon>
        <taxon>Arthropoda</taxon>
        <taxon>Hexapoda</taxon>
        <taxon>Insecta</taxon>
        <taxon>Pterygota</taxon>
        <taxon>Neoptera</taxon>
        <taxon>Endopterygota</taxon>
        <taxon>Diptera</taxon>
        <taxon>Brachycera</taxon>
        <taxon>Muscomorpha</taxon>
        <taxon>Ephydroidea</taxon>
        <taxon>Drosophilidae</taxon>
        <taxon>Drosophila</taxon>
        <taxon>Sophophora</taxon>
    </lineage>
</organism>
<feature type="transmembrane region" description="Helical" evidence="1">
    <location>
        <begin position="127"/>
        <end position="145"/>
    </location>
</feature>
<keyword evidence="1" id="KW-0812">Transmembrane</keyword>
<dbReference type="Proteomes" id="UP001500889">
    <property type="component" value="Chromosome O"/>
</dbReference>
<evidence type="ECO:0000313" key="4">
    <source>
        <dbReference type="Proteomes" id="UP001500889"/>
    </source>
</evidence>
<keyword evidence="1" id="KW-0472">Membrane</keyword>
<dbReference type="AlphaFoldDB" id="A0AAU9EZ62"/>
<dbReference type="InterPro" id="IPR056677">
    <property type="entry name" value="DUF7775"/>
</dbReference>
<feature type="domain" description="DUF7775" evidence="2">
    <location>
        <begin position="53"/>
        <end position="203"/>
    </location>
</feature>
<proteinExistence type="predicted"/>
<dbReference type="PANTHER" id="PTHR41152:SF8">
    <property type="entry name" value="AT26438P-RELATED"/>
    <property type="match status" value="1"/>
</dbReference>
<name>A0AAU9EZ62_DROMD</name>
<sequence>MMSTFKLRPRLRRDGPTQHKSVSCRVVPCRTLSNILCEICQKECPQCPAITMRPVLFLFYTGETVVNMMLMGYHIRGFMSLDLSFLPPMDQTPYYFYTATFYVFTVLNIFASINVCTGHKSVLLEEILRTLTGCILYVIISLMTLKDVENDFHMMYLGMGDPNMPEKPVHPFFAYLRAQAVCSLVCSIIYLLHCLIVVDVMLSCKDADYQMYDTSDDSDEDMDYIPVRLYFCGVYIQQRLERYRWFRDFSNGGRINI</sequence>
<accession>A0AAU9EZ62</accession>